<protein>
    <recommendedName>
        <fullName evidence="3">J domain-containing protein</fullName>
    </recommendedName>
</protein>
<name>V5WL20_9SPIO</name>
<dbReference type="KEGG" id="slr:L21SP2_2539"/>
<dbReference type="AlphaFoldDB" id="V5WL20"/>
<proteinExistence type="predicted"/>
<evidence type="ECO:0008006" key="3">
    <source>
        <dbReference type="Google" id="ProtNLM"/>
    </source>
</evidence>
<keyword evidence="2" id="KW-1185">Reference proteome</keyword>
<dbReference type="InterPro" id="IPR037257">
    <property type="entry name" value="T2SS_E_N_sf"/>
</dbReference>
<dbReference type="InterPro" id="IPR036869">
    <property type="entry name" value="J_dom_sf"/>
</dbReference>
<dbReference type="SUPFAM" id="SSF160246">
    <property type="entry name" value="EspE N-terminal domain-like"/>
    <property type="match status" value="1"/>
</dbReference>
<accession>V5WL20</accession>
<dbReference type="STRING" id="1307761.L21SP2_2539"/>
<dbReference type="Gene3D" id="1.10.287.110">
    <property type="entry name" value="DnaJ domain"/>
    <property type="match status" value="1"/>
</dbReference>
<dbReference type="SUPFAM" id="SSF46565">
    <property type="entry name" value="Chaperone J-domain"/>
    <property type="match status" value="1"/>
</dbReference>
<gene>
    <name evidence="1" type="ORF">L21SP2_2539</name>
</gene>
<dbReference type="Proteomes" id="UP000018680">
    <property type="component" value="Chromosome"/>
</dbReference>
<sequence>MDSSFLTTLNSSRLKAAYRRRVKDRHPDSSVGSSESFIILRNSYERLLDYLDNGTDTRLEEAGSPPAPPPGDIPGVHLPLGQFLLYSGRIQWKQLVEALCWRRTSKGPIGRYFLKEGLMTPRELNDLLLRQYRHNRKYSKGGGRI</sequence>
<reference evidence="1 2" key="1">
    <citation type="journal article" date="2015" name="Stand. Genomic Sci.">
        <title>Complete genome sequence and description of Salinispira pacifica gen. nov., sp. nov., a novel spirochaete isolated form a hypersaline microbial mat.</title>
        <authorList>
            <person name="Ben Hania W."/>
            <person name="Joseph M."/>
            <person name="Schumann P."/>
            <person name="Bunk B."/>
            <person name="Fiebig A."/>
            <person name="Sproer C."/>
            <person name="Klenk H.P."/>
            <person name="Fardeau M.L."/>
            <person name="Spring S."/>
        </authorList>
    </citation>
    <scope>NUCLEOTIDE SEQUENCE [LARGE SCALE GENOMIC DNA]</scope>
    <source>
        <strain evidence="1 2">L21-RPul-D2</strain>
    </source>
</reference>
<evidence type="ECO:0000313" key="1">
    <source>
        <dbReference type="EMBL" id="AHC15891.1"/>
    </source>
</evidence>
<dbReference type="EMBL" id="CP006939">
    <property type="protein sequence ID" value="AHC15891.1"/>
    <property type="molecule type" value="Genomic_DNA"/>
</dbReference>
<organism evidence="1 2">
    <name type="scientific">Salinispira pacifica</name>
    <dbReference type="NCBI Taxonomy" id="1307761"/>
    <lineage>
        <taxon>Bacteria</taxon>
        <taxon>Pseudomonadati</taxon>
        <taxon>Spirochaetota</taxon>
        <taxon>Spirochaetia</taxon>
        <taxon>Spirochaetales</taxon>
        <taxon>Spirochaetaceae</taxon>
        <taxon>Salinispira</taxon>
    </lineage>
</organism>
<evidence type="ECO:0000313" key="2">
    <source>
        <dbReference type="Proteomes" id="UP000018680"/>
    </source>
</evidence>
<dbReference type="PATRIC" id="fig|1307761.3.peg.2531"/>
<dbReference type="HOGENOM" id="CLU_1785536_0_0_12"/>